<dbReference type="Pfam" id="PF17384">
    <property type="entry name" value="DUF150_C"/>
    <property type="match status" value="1"/>
</dbReference>
<comment type="function">
    <text evidence="3">Required for maturation of 30S ribosomal subunits.</text>
</comment>
<name>A0A2W5KF07_9GAMM</name>
<sequence>MKEEELTQLLTPIVADLGLECWGVEYRPSAGSSLLRVYIDVADRPVTVDDCEAASREISAALDVDDPISGRYTLEVSSPGIDRPLFTPGQFARFIGEQVKATVSLPVNGRKRFQGRLAAVEGTALTLALEDGTSIVLDHANVQAARLVPDYVALGLAPAKKPSGGTAGKAKKKA</sequence>
<keyword evidence="2 3" id="KW-0690">Ribosome biogenesis</keyword>
<feature type="domain" description="Ribosome maturation factor RimP N-terminal" evidence="4">
    <location>
        <begin position="10"/>
        <end position="82"/>
    </location>
</feature>
<dbReference type="CDD" id="cd01734">
    <property type="entry name" value="YlxS_C"/>
    <property type="match status" value="1"/>
</dbReference>
<keyword evidence="1 3" id="KW-0963">Cytoplasm</keyword>
<evidence type="ECO:0000256" key="3">
    <source>
        <dbReference type="HAMAP-Rule" id="MF_01077"/>
    </source>
</evidence>
<gene>
    <name evidence="3" type="primary">rimP</name>
    <name evidence="6" type="ORF">DI564_10640</name>
</gene>
<dbReference type="Gene3D" id="3.30.300.70">
    <property type="entry name" value="RimP-like superfamily, N-terminal"/>
    <property type="match status" value="1"/>
</dbReference>
<dbReference type="SUPFAM" id="SSF75420">
    <property type="entry name" value="YhbC-like, N-terminal domain"/>
    <property type="match status" value="1"/>
</dbReference>
<proteinExistence type="inferred from homology"/>
<evidence type="ECO:0000256" key="1">
    <source>
        <dbReference type="ARBA" id="ARBA00022490"/>
    </source>
</evidence>
<dbReference type="InterPro" id="IPR036847">
    <property type="entry name" value="RimP_C_sf"/>
</dbReference>
<evidence type="ECO:0000259" key="5">
    <source>
        <dbReference type="Pfam" id="PF17384"/>
    </source>
</evidence>
<evidence type="ECO:0000313" key="6">
    <source>
        <dbReference type="EMBL" id="PZQ14018.1"/>
    </source>
</evidence>
<dbReference type="PANTHER" id="PTHR33867">
    <property type="entry name" value="RIBOSOME MATURATION FACTOR RIMP"/>
    <property type="match status" value="1"/>
</dbReference>
<dbReference type="InterPro" id="IPR028989">
    <property type="entry name" value="RimP_N"/>
</dbReference>
<dbReference type="NCBIfam" id="NF000927">
    <property type="entry name" value="PRK00092.1-1"/>
    <property type="match status" value="1"/>
</dbReference>
<dbReference type="SUPFAM" id="SSF74942">
    <property type="entry name" value="YhbC-like, C-terminal domain"/>
    <property type="match status" value="1"/>
</dbReference>
<dbReference type="EMBL" id="QFPO01000008">
    <property type="protein sequence ID" value="PZQ14018.1"/>
    <property type="molecule type" value="Genomic_DNA"/>
</dbReference>
<dbReference type="PANTHER" id="PTHR33867:SF1">
    <property type="entry name" value="RIBOSOME MATURATION FACTOR RIMP"/>
    <property type="match status" value="1"/>
</dbReference>
<dbReference type="AlphaFoldDB" id="A0A2W5KF07"/>
<dbReference type="Proteomes" id="UP000249046">
    <property type="component" value="Unassembled WGS sequence"/>
</dbReference>
<dbReference type="InterPro" id="IPR003728">
    <property type="entry name" value="Ribosome_maturation_RimP"/>
</dbReference>
<evidence type="ECO:0000313" key="7">
    <source>
        <dbReference type="Proteomes" id="UP000249046"/>
    </source>
</evidence>
<dbReference type="FunFam" id="3.30.300.70:FF:000001">
    <property type="entry name" value="Ribosome maturation factor RimP"/>
    <property type="match status" value="1"/>
</dbReference>
<dbReference type="Pfam" id="PF02576">
    <property type="entry name" value="RimP_N"/>
    <property type="match status" value="1"/>
</dbReference>
<reference evidence="6 7" key="1">
    <citation type="submission" date="2017-08" db="EMBL/GenBank/DDBJ databases">
        <title>Infants hospitalized years apart are colonized by the same room-sourced microbial strains.</title>
        <authorList>
            <person name="Brooks B."/>
            <person name="Olm M.R."/>
            <person name="Firek B.A."/>
            <person name="Baker R."/>
            <person name="Thomas B.C."/>
            <person name="Morowitz M.J."/>
            <person name="Banfield J.F."/>
        </authorList>
    </citation>
    <scope>NUCLEOTIDE SEQUENCE [LARGE SCALE GENOMIC DNA]</scope>
    <source>
        <strain evidence="6">S2_005_003_R2_42</strain>
    </source>
</reference>
<dbReference type="GO" id="GO:0005829">
    <property type="term" value="C:cytosol"/>
    <property type="evidence" value="ECO:0007669"/>
    <property type="project" value="TreeGrafter"/>
</dbReference>
<comment type="subcellular location">
    <subcellularLocation>
        <location evidence="3">Cytoplasm</location>
    </subcellularLocation>
</comment>
<evidence type="ECO:0000256" key="2">
    <source>
        <dbReference type="ARBA" id="ARBA00022517"/>
    </source>
</evidence>
<comment type="caution">
    <text evidence="6">The sequence shown here is derived from an EMBL/GenBank/DDBJ whole genome shotgun (WGS) entry which is preliminary data.</text>
</comment>
<feature type="domain" description="Ribosome maturation factor RimP C-terminal" evidence="5">
    <location>
        <begin position="85"/>
        <end position="149"/>
    </location>
</feature>
<dbReference type="Gene3D" id="2.30.30.180">
    <property type="entry name" value="Ribosome maturation factor RimP, C-terminal domain"/>
    <property type="match status" value="1"/>
</dbReference>
<dbReference type="InterPro" id="IPR028998">
    <property type="entry name" value="RimP_C"/>
</dbReference>
<comment type="similarity">
    <text evidence="3">Belongs to the RimP family.</text>
</comment>
<dbReference type="InterPro" id="IPR035956">
    <property type="entry name" value="RimP_N_sf"/>
</dbReference>
<protein>
    <recommendedName>
        <fullName evidence="3">Ribosome maturation factor RimP</fullName>
    </recommendedName>
</protein>
<evidence type="ECO:0000259" key="4">
    <source>
        <dbReference type="Pfam" id="PF02576"/>
    </source>
</evidence>
<dbReference type="GO" id="GO:0000028">
    <property type="term" value="P:ribosomal small subunit assembly"/>
    <property type="evidence" value="ECO:0007669"/>
    <property type="project" value="TreeGrafter"/>
</dbReference>
<accession>A0A2W5KF07</accession>
<dbReference type="HAMAP" id="MF_01077">
    <property type="entry name" value="RimP"/>
    <property type="match status" value="1"/>
</dbReference>
<organism evidence="6 7">
    <name type="scientific">Rhodanobacter denitrificans</name>
    <dbReference type="NCBI Taxonomy" id="666685"/>
    <lineage>
        <taxon>Bacteria</taxon>
        <taxon>Pseudomonadati</taxon>
        <taxon>Pseudomonadota</taxon>
        <taxon>Gammaproteobacteria</taxon>
        <taxon>Lysobacterales</taxon>
        <taxon>Rhodanobacteraceae</taxon>
        <taxon>Rhodanobacter</taxon>
    </lineage>
</organism>
<dbReference type="GO" id="GO:0006412">
    <property type="term" value="P:translation"/>
    <property type="evidence" value="ECO:0007669"/>
    <property type="project" value="TreeGrafter"/>
</dbReference>